<dbReference type="FunFam" id="3.80.10.10:FF:000095">
    <property type="entry name" value="LRR receptor-like serine/threonine-protein kinase GSO1"/>
    <property type="match status" value="3"/>
</dbReference>
<dbReference type="GO" id="GO:0008270">
    <property type="term" value="F:zinc ion binding"/>
    <property type="evidence" value="ECO:0007669"/>
    <property type="project" value="UniProtKB-KW"/>
</dbReference>
<dbReference type="InterPro" id="IPR001611">
    <property type="entry name" value="Leu-rich_rpt"/>
</dbReference>
<protein>
    <recommendedName>
        <fullName evidence="16">C2H2-type domain-containing protein</fullName>
    </recommendedName>
</protein>
<dbReference type="SUPFAM" id="SSF52058">
    <property type="entry name" value="L domain-like"/>
    <property type="match status" value="2"/>
</dbReference>
<dbReference type="PROSITE" id="PS00028">
    <property type="entry name" value="ZINC_FINGER_C2H2_1"/>
    <property type="match status" value="1"/>
</dbReference>
<dbReference type="SMART" id="SM00451">
    <property type="entry name" value="ZnF_U1"/>
    <property type="match status" value="1"/>
</dbReference>
<evidence type="ECO:0000256" key="6">
    <source>
        <dbReference type="ARBA" id="ARBA00022723"/>
    </source>
</evidence>
<gene>
    <name evidence="17" type="ORF">LTRI10_LOCUS14929</name>
</gene>
<keyword evidence="7" id="KW-0732">Signal</keyword>
<evidence type="ECO:0000256" key="13">
    <source>
        <dbReference type="ARBA" id="ARBA00023170"/>
    </source>
</evidence>
<evidence type="ECO:0000256" key="9">
    <source>
        <dbReference type="ARBA" id="ARBA00022771"/>
    </source>
</evidence>
<dbReference type="InterPro" id="IPR003591">
    <property type="entry name" value="Leu-rich_rpt_typical-subtyp"/>
</dbReference>
<keyword evidence="4" id="KW-0433">Leucine-rich repeat</keyword>
<evidence type="ECO:0000256" key="15">
    <source>
        <dbReference type="SAM" id="Phobius"/>
    </source>
</evidence>
<evidence type="ECO:0000256" key="11">
    <source>
        <dbReference type="ARBA" id="ARBA00022989"/>
    </source>
</evidence>
<keyword evidence="5 15" id="KW-0812">Transmembrane</keyword>
<keyword evidence="14" id="KW-0325">Glycoprotein</keyword>
<dbReference type="InterPro" id="IPR013087">
    <property type="entry name" value="Znf_C2H2_type"/>
</dbReference>
<evidence type="ECO:0000256" key="2">
    <source>
        <dbReference type="ARBA" id="ARBA00009592"/>
    </source>
</evidence>
<keyword evidence="10" id="KW-0862">Zinc</keyword>
<evidence type="ECO:0000259" key="16">
    <source>
        <dbReference type="PROSITE" id="PS00028"/>
    </source>
</evidence>
<evidence type="ECO:0000256" key="4">
    <source>
        <dbReference type="ARBA" id="ARBA00022614"/>
    </source>
</evidence>
<dbReference type="InterPro" id="IPR046956">
    <property type="entry name" value="RLP23-like"/>
</dbReference>
<keyword evidence="11 15" id="KW-1133">Transmembrane helix</keyword>
<dbReference type="PANTHER" id="PTHR48063">
    <property type="entry name" value="LRR RECEPTOR-LIKE KINASE"/>
    <property type="match status" value="1"/>
</dbReference>
<dbReference type="InterPro" id="IPR055414">
    <property type="entry name" value="LRR_R13L4/SHOC2-like"/>
</dbReference>
<evidence type="ECO:0000313" key="17">
    <source>
        <dbReference type="EMBL" id="CAL1372967.1"/>
    </source>
</evidence>
<dbReference type="GO" id="GO:0003676">
    <property type="term" value="F:nucleic acid binding"/>
    <property type="evidence" value="ECO:0007669"/>
    <property type="project" value="InterPro"/>
</dbReference>
<dbReference type="AlphaFoldDB" id="A0AAV2DI72"/>
<feature type="transmembrane region" description="Helical" evidence="15">
    <location>
        <begin position="1046"/>
        <end position="1068"/>
    </location>
</feature>
<evidence type="ECO:0000256" key="7">
    <source>
        <dbReference type="ARBA" id="ARBA00022729"/>
    </source>
</evidence>
<dbReference type="InterPro" id="IPR003604">
    <property type="entry name" value="Matrin/U1-like-C_Znf_C2H2"/>
</dbReference>
<dbReference type="SMART" id="SM00369">
    <property type="entry name" value="LRR_TYP"/>
    <property type="match status" value="11"/>
</dbReference>
<dbReference type="Proteomes" id="UP001497516">
    <property type="component" value="Chromosome 2"/>
</dbReference>
<dbReference type="InterPro" id="IPR032675">
    <property type="entry name" value="LRR_dom_sf"/>
</dbReference>
<dbReference type="Gene3D" id="3.80.10.10">
    <property type="entry name" value="Ribonuclease Inhibitor"/>
    <property type="match status" value="5"/>
</dbReference>
<dbReference type="PROSITE" id="PS51450">
    <property type="entry name" value="LRR"/>
    <property type="match status" value="1"/>
</dbReference>
<evidence type="ECO:0000256" key="8">
    <source>
        <dbReference type="ARBA" id="ARBA00022737"/>
    </source>
</evidence>
<dbReference type="PANTHER" id="PTHR48063:SF98">
    <property type="entry name" value="LRR RECEPTOR-LIKE SERINE_THREONINE-PROTEIN KINASE FLS2"/>
    <property type="match status" value="1"/>
</dbReference>
<dbReference type="Pfam" id="PF23598">
    <property type="entry name" value="LRR_14"/>
    <property type="match status" value="1"/>
</dbReference>
<evidence type="ECO:0000256" key="10">
    <source>
        <dbReference type="ARBA" id="ARBA00022833"/>
    </source>
</evidence>
<organism evidence="17 18">
    <name type="scientific">Linum trigynum</name>
    <dbReference type="NCBI Taxonomy" id="586398"/>
    <lineage>
        <taxon>Eukaryota</taxon>
        <taxon>Viridiplantae</taxon>
        <taxon>Streptophyta</taxon>
        <taxon>Embryophyta</taxon>
        <taxon>Tracheophyta</taxon>
        <taxon>Spermatophyta</taxon>
        <taxon>Magnoliopsida</taxon>
        <taxon>eudicotyledons</taxon>
        <taxon>Gunneridae</taxon>
        <taxon>Pentapetalae</taxon>
        <taxon>rosids</taxon>
        <taxon>fabids</taxon>
        <taxon>Malpighiales</taxon>
        <taxon>Linaceae</taxon>
        <taxon>Linum</taxon>
    </lineage>
</organism>
<reference evidence="17 18" key="1">
    <citation type="submission" date="2024-04" db="EMBL/GenBank/DDBJ databases">
        <authorList>
            <person name="Fracassetti M."/>
        </authorList>
    </citation>
    <scope>NUCLEOTIDE SEQUENCE [LARGE SCALE GENOMIC DNA]</scope>
</reference>
<name>A0AAV2DI72_9ROSI</name>
<dbReference type="InterPro" id="IPR022755">
    <property type="entry name" value="Znf_C2H2_jaz"/>
</dbReference>
<dbReference type="Pfam" id="PF08263">
    <property type="entry name" value="LRRNT_2"/>
    <property type="match status" value="1"/>
</dbReference>
<accession>A0AAV2DI72</accession>
<dbReference type="GO" id="GO:0005886">
    <property type="term" value="C:plasma membrane"/>
    <property type="evidence" value="ECO:0007669"/>
    <property type="project" value="UniProtKB-SubCell"/>
</dbReference>
<evidence type="ECO:0000256" key="12">
    <source>
        <dbReference type="ARBA" id="ARBA00023136"/>
    </source>
</evidence>
<sequence>MGGKCPSRKVKKRRFSHKQARRTKFELMGDDAVYDQLQKPDAVRKPMPFDEDLPGMGQHYCLHCDRFFANVTVRDEHFKTKKHRRRVKMLNGPKPHTQLDAELAGGSSSCSQAEREALINFKVGIQDPSGRLSSWDDSNGDCCKWHGVECRNTTGHVVELHLGCPGCGGNSMIKGKISPSLLGLRHLRYLDLSGNDFQGIPIPGFLGSMSSLNALFLGGAGFAGTIPHQLGNLSNLQHLSLRAGHGYVLHADTLQWLPGLSSLRYLNLREVDLSNASDWLSMINTLPSLSELYLSSCRISHIPSHLMNVNLSSLAVLDLYGNKFAPTSLPVWISHLKGLTSLDLRFNNLGGPIPDELQNLTSIRALQLSLNDFNGSIPDWLFSFPHLEDIDFSGNNLVGKISSSIGNLTSLVDLDLSTNWYLEFEGGFPASIRGLCRLSSLSLSGITVKHSLSDVLEILGGDCPSETLQVLTLGNCLLFGQLTDDIGKLKRLNRLVLSNNSINGPLPASFGGMASLEYLRMEGNNINGTLPASFGQLAELRNADISQNSIEGVVSSDIHFAKLTKLASLRAAENKIVLEAKPGWVPPKQLEILDLSSWYVGPHFPVWLREFEHLMSLDLSNSGILEPIPDWFWGMRSQFFYLNMSHNQIPGRLPNFISVRYFDSLFDLSWNSLEGPLPVISSNMTFLDLSNNLFSGNLLKFLCFNPSQARETEFLDLHGNLLSGEIPDCWRSWQNLKVLRLGRNNLKGKIPESIGSLSNLLSLHIQNSSLSGAIPSSLANCSNLVSLDLADNVLEGNIPDWIGERWLWKLSILNLRRNKFQGKFSEQLCSLQYLQILDLSHNFLSGNLPQCVGNLSAMSGSRNDDNYDDDQAVIYLFFGGAKLFLEYQVLVAQGQVKAYSTILNYVRSLDLSWNNLSGEIPEEITRLGDLKYVNLSRNSFSGGIPGDLASMTSLESLDLSGNQLSGAVPTGLASLTFLNHLNLSYNSLSGRIPSSTQLQSFDASSFMGNKGLCGLPLSANCSSRNNSVTAGSSCEENEDYCDDMEWYGISIVLGFLVGFWGVVVPIVVNTRWRSLYFGFLDRMGSKIRTLFMAGAGGAFHGARDDSW</sequence>
<evidence type="ECO:0000256" key="3">
    <source>
        <dbReference type="ARBA" id="ARBA00022475"/>
    </source>
</evidence>
<dbReference type="SUPFAM" id="SSF52047">
    <property type="entry name" value="RNI-like"/>
    <property type="match status" value="1"/>
</dbReference>
<comment type="subcellular location">
    <subcellularLocation>
        <location evidence="1">Cell membrane</location>
        <topology evidence="1">Single-pass type I membrane protein</topology>
    </subcellularLocation>
</comment>
<proteinExistence type="inferred from homology"/>
<dbReference type="Gene3D" id="3.30.160.60">
    <property type="entry name" value="Classic Zinc Finger"/>
    <property type="match status" value="1"/>
</dbReference>
<evidence type="ECO:0000256" key="1">
    <source>
        <dbReference type="ARBA" id="ARBA00004251"/>
    </source>
</evidence>
<keyword evidence="12 15" id="KW-0472">Membrane</keyword>
<dbReference type="InterPro" id="IPR036236">
    <property type="entry name" value="Znf_C2H2_sf"/>
</dbReference>
<dbReference type="InterPro" id="IPR013210">
    <property type="entry name" value="LRR_N_plant-typ"/>
</dbReference>
<dbReference type="Pfam" id="PF00560">
    <property type="entry name" value="LRR_1"/>
    <property type="match status" value="6"/>
</dbReference>
<keyword evidence="18" id="KW-1185">Reference proteome</keyword>
<feature type="domain" description="C2H2-type" evidence="16">
    <location>
        <begin position="61"/>
        <end position="83"/>
    </location>
</feature>
<dbReference type="PRINTS" id="PR00019">
    <property type="entry name" value="LEURICHRPT"/>
</dbReference>
<dbReference type="Pfam" id="PF12171">
    <property type="entry name" value="zf-C2H2_jaz"/>
    <property type="match status" value="1"/>
</dbReference>
<dbReference type="EMBL" id="OZ034815">
    <property type="protein sequence ID" value="CAL1372967.1"/>
    <property type="molecule type" value="Genomic_DNA"/>
</dbReference>
<evidence type="ECO:0000313" key="18">
    <source>
        <dbReference type="Proteomes" id="UP001497516"/>
    </source>
</evidence>
<keyword evidence="3" id="KW-1003">Cell membrane</keyword>
<keyword evidence="13" id="KW-0675">Receptor</keyword>
<evidence type="ECO:0000256" key="14">
    <source>
        <dbReference type="ARBA" id="ARBA00023180"/>
    </source>
</evidence>
<dbReference type="Pfam" id="PF13855">
    <property type="entry name" value="LRR_8"/>
    <property type="match status" value="2"/>
</dbReference>
<evidence type="ECO:0000256" key="5">
    <source>
        <dbReference type="ARBA" id="ARBA00022692"/>
    </source>
</evidence>
<keyword evidence="6" id="KW-0479">Metal-binding</keyword>
<keyword evidence="9" id="KW-0863">Zinc-finger</keyword>
<keyword evidence="8" id="KW-0677">Repeat</keyword>
<comment type="similarity">
    <text evidence="2">Belongs to the RLP family.</text>
</comment>
<dbReference type="SUPFAM" id="SSF57667">
    <property type="entry name" value="beta-beta-alpha zinc fingers"/>
    <property type="match status" value="1"/>
</dbReference>